<dbReference type="AlphaFoldDB" id="A0A059KZ80"/>
<dbReference type="Gene3D" id="2.60.40.10">
    <property type="entry name" value="Immunoglobulins"/>
    <property type="match status" value="1"/>
</dbReference>
<dbReference type="InterPro" id="IPR001829">
    <property type="entry name" value="Pili_assmbl_chaperone_bac"/>
</dbReference>
<dbReference type="InterPro" id="IPR013783">
    <property type="entry name" value="Ig-like_fold"/>
</dbReference>
<evidence type="ECO:0000256" key="6">
    <source>
        <dbReference type="SAM" id="SignalP"/>
    </source>
</evidence>
<evidence type="ECO:0000256" key="4">
    <source>
        <dbReference type="ARBA" id="ARBA00022764"/>
    </source>
</evidence>
<dbReference type="Pfam" id="PF00345">
    <property type="entry name" value="PapD_N"/>
    <property type="match status" value="1"/>
</dbReference>
<keyword evidence="3 6" id="KW-0732">Signal</keyword>
<dbReference type="PRINTS" id="PR00969">
    <property type="entry name" value="CHAPERONPILI"/>
</dbReference>
<dbReference type="PANTHER" id="PTHR30251:SF3">
    <property type="entry name" value="FIMBRIAL CHAPARONE PROTEIN"/>
    <property type="match status" value="1"/>
</dbReference>
<evidence type="ECO:0000256" key="5">
    <source>
        <dbReference type="ARBA" id="ARBA00023186"/>
    </source>
</evidence>
<dbReference type="EMBL" id="AZQQ01000090">
    <property type="protein sequence ID" value="KDD67296.1"/>
    <property type="molecule type" value="Genomic_DNA"/>
</dbReference>
<dbReference type="Proteomes" id="UP000026739">
    <property type="component" value="Unassembled WGS sequence"/>
</dbReference>
<accession>A0A059KZ80</accession>
<dbReference type="SUPFAM" id="SSF49584">
    <property type="entry name" value="Periplasmic chaperone C-domain"/>
    <property type="match status" value="1"/>
</dbReference>
<feature type="domain" description="Pili assembly chaperone N-terminal" evidence="7">
    <location>
        <begin position="36"/>
        <end position="143"/>
    </location>
</feature>
<dbReference type="GO" id="GO:0030288">
    <property type="term" value="C:outer membrane-bounded periplasmic space"/>
    <property type="evidence" value="ECO:0007669"/>
    <property type="project" value="InterPro"/>
</dbReference>
<gene>
    <name evidence="8" type="ORF">V466_20310</name>
</gene>
<dbReference type="InterPro" id="IPR008962">
    <property type="entry name" value="PapD-like_sf"/>
</dbReference>
<proteinExistence type="inferred from homology"/>
<comment type="similarity">
    <text evidence="2">Belongs to the periplasmic pilus chaperone family.</text>
</comment>
<dbReference type="InterPro" id="IPR016147">
    <property type="entry name" value="Pili_assmbl_chaperone_N"/>
</dbReference>
<dbReference type="SUPFAM" id="SSF49354">
    <property type="entry name" value="PapD-like"/>
    <property type="match status" value="1"/>
</dbReference>
<evidence type="ECO:0000256" key="3">
    <source>
        <dbReference type="ARBA" id="ARBA00022729"/>
    </source>
</evidence>
<feature type="signal peptide" evidence="6">
    <location>
        <begin position="1"/>
        <end position="27"/>
    </location>
</feature>
<sequence length="234" mass="25206">MFSLKKQVALGAFIAIGMAVSSTSAFAVGMVPEVPVLLVDEAIGEATINVRNTDDQPALLYTVIEDIPQDSEHLLVVTQPVARVEAGATQQLRFILQSAKPLETERLKRVIFEGILPAETGGQAQVKLGVRQNIPVILRPAHLPVEREPWKRLTWSLQGGKVQVKNASPYVVRLAKSVSIMPLGIPLDLPRTYVLPGEELVLTGVVVVGATVRLSPASTYGFAVGSYDAPLVVR</sequence>
<keyword evidence="5" id="KW-0143">Chaperone</keyword>
<dbReference type="InterPro" id="IPR050643">
    <property type="entry name" value="Periplasmic_pilus_chap"/>
</dbReference>
<dbReference type="InterPro" id="IPR036316">
    <property type="entry name" value="Pili_assmbl_chap_C_dom_sf"/>
</dbReference>
<evidence type="ECO:0000256" key="1">
    <source>
        <dbReference type="ARBA" id="ARBA00004418"/>
    </source>
</evidence>
<comment type="subcellular location">
    <subcellularLocation>
        <location evidence="1">Periplasm</location>
    </subcellularLocation>
</comment>
<evidence type="ECO:0000313" key="8">
    <source>
        <dbReference type="EMBL" id="KDD67296.1"/>
    </source>
</evidence>
<feature type="chain" id="PRO_5001576325" evidence="6">
    <location>
        <begin position="28"/>
        <end position="234"/>
    </location>
</feature>
<evidence type="ECO:0000313" key="9">
    <source>
        <dbReference type="Proteomes" id="UP000026739"/>
    </source>
</evidence>
<evidence type="ECO:0000256" key="2">
    <source>
        <dbReference type="ARBA" id="ARBA00007399"/>
    </source>
</evidence>
<comment type="caution">
    <text evidence="8">The sequence shown here is derived from an EMBL/GenBank/DDBJ whole genome shotgun (WGS) entry which is preliminary data.</text>
</comment>
<organism evidence="8 9">
    <name type="scientific">Pseudomonas mandelii PD30</name>
    <dbReference type="NCBI Taxonomy" id="1419583"/>
    <lineage>
        <taxon>Bacteria</taxon>
        <taxon>Pseudomonadati</taxon>
        <taxon>Pseudomonadota</taxon>
        <taxon>Gammaproteobacteria</taxon>
        <taxon>Pseudomonadales</taxon>
        <taxon>Pseudomonadaceae</taxon>
        <taxon>Pseudomonas</taxon>
    </lineage>
</organism>
<dbReference type="PANTHER" id="PTHR30251">
    <property type="entry name" value="PILUS ASSEMBLY CHAPERONE"/>
    <property type="match status" value="1"/>
</dbReference>
<dbReference type="RefSeq" id="WP_082459167.1">
    <property type="nucleotide sequence ID" value="NZ_AZQQ01000090.1"/>
</dbReference>
<dbReference type="GO" id="GO:0071555">
    <property type="term" value="P:cell wall organization"/>
    <property type="evidence" value="ECO:0007669"/>
    <property type="project" value="InterPro"/>
</dbReference>
<dbReference type="eggNOG" id="COG3121">
    <property type="taxonomic scope" value="Bacteria"/>
</dbReference>
<protein>
    <submittedName>
        <fullName evidence="8">Fimbrial protein</fullName>
    </submittedName>
</protein>
<keyword evidence="4" id="KW-0574">Periplasm</keyword>
<evidence type="ECO:0000259" key="7">
    <source>
        <dbReference type="Pfam" id="PF00345"/>
    </source>
</evidence>
<name>A0A059KZ80_9PSED</name>
<dbReference type="NCBIfam" id="NF007392">
    <property type="entry name" value="PRK09918.1"/>
    <property type="match status" value="1"/>
</dbReference>
<reference evidence="8 9" key="1">
    <citation type="submission" date="2013-12" db="EMBL/GenBank/DDBJ databases">
        <authorList>
            <person name="Formusa P.A."/>
            <person name="Habash M."/>
            <person name="Lee H."/>
            <person name="Trevors J.T."/>
        </authorList>
    </citation>
    <scope>NUCLEOTIDE SEQUENCE [LARGE SCALE GENOMIC DNA]</scope>
    <source>
        <strain evidence="8 9">PD30</strain>
    </source>
</reference>